<comment type="caution">
    <text evidence="2">The sequence shown here is derived from an EMBL/GenBank/DDBJ whole genome shotgun (WGS) entry which is preliminary data.</text>
</comment>
<gene>
    <name evidence="2" type="ORF">ACFQQA_16660</name>
</gene>
<evidence type="ECO:0000313" key="3">
    <source>
        <dbReference type="Proteomes" id="UP001596506"/>
    </source>
</evidence>
<dbReference type="Proteomes" id="UP001596506">
    <property type="component" value="Unassembled WGS sequence"/>
</dbReference>
<accession>A0ABW2IZL7</accession>
<organism evidence="2 3">
    <name type="scientific">Marinobacter aromaticivorans</name>
    <dbReference type="NCBI Taxonomy" id="1494078"/>
    <lineage>
        <taxon>Bacteria</taxon>
        <taxon>Pseudomonadati</taxon>
        <taxon>Pseudomonadota</taxon>
        <taxon>Gammaproteobacteria</taxon>
        <taxon>Pseudomonadales</taxon>
        <taxon>Marinobacteraceae</taxon>
        <taxon>Marinobacter</taxon>
    </lineage>
</organism>
<feature type="compositionally biased region" description="Basic and acidic residues" evidence="1">
    <location>
        <begin position="35"/>
        <end position="44"/>
    </location>
</feature>
<evidence type="ECO:0000256" key="1">
    <source>
        <dbReference type="SAM" id="MobiDB-lite"/>
    </source>
</evidence>
<reference evidence="3" key="1">
    <citation type="journal article" date="2019" name="Int. J. Syst. Evol. Microbiol.">
        <title>The Global Catalogue of Microorganisms (GCM) 10K type strain sequencing project: providing services to taxonomists for standard genome sequencing and annotation.</title>
        <authorList>
            <consortium name="The Broad Institute Genomics Platform"/>
            <consortium name="The Broad Institute Genome Sequencing Center for Infectious Disease"/>
            <person name="Wu L."/>
            <person name="Ma J."/>
        </authorList>
    </citation>
    <scope>NUCLEOTIDE SEQUENCE [LARGE SCALE GENOMIC DNA]</scope>
    <source>
        <strain evidence="3">CCUG 60559</strain>
    </source>
</reference>
<protein>
    <submittedName>
        <fullName evidence="2">Uncharacterized protein</fullName>
    </submittedName>
</protein>
<evidence type="ECO:0000313" key="2">
    <source>
        <dbReference type="EMBL" id="MFC7296353.1"/>
    </source>
</evidence>
<dbReference type="RefSeq" id="WP_264754776.1">
    <property type="nucleotide sequence ID" value="NZ_JBHTBD010000010.1"/>
</dbReference>
<name>A0ABW2IZL7_9GAMM</name>
<dbReference type="EMBL" id="JBHTBD010000010">
    <property type="protein sequence ID" value="MFC7296353.1"/>
    <property type="molecule type" value="Genomic_DNA"/>
</dbReference>
<sequence>MKIQDSGAESGVSSADSARKEKSGQRTSSACLKADTGELERNGL</sequence>
<keyword evidence="3" id="KW-1185">Reference proteome</keyword>
<feature type="region of interest" description="Disordered" evidence="1">
    <location>
        <begin position="1"/>
        <end position="44"/>
    </location>
</feature>
<proteinExistence type="predicted"/>